<proteinExistence type="predicted"/>
<dbReference type="EMBL" id="UINC01001100">
    <property type="protein sequence ID" value="SUZ70734.1"/>
    <property type="molecule type" value="Genomic_DNA"/>
</dbReference>
<protein>
    <submittedName>
        <fullName evidence="1">Uncharacterized protein</fullName>
    </submittedName>
</protein>
<name>A0A381PVQ5_9ZZZZ</name>
<sequence>MPEFSFRDCLVTRDIPESKLYLKTSLKSDANLVVILDDLLFVSALVSENEKPGIHPVILMNSMKNIIGDDRKNPSIALLEFAVEYMLGFEFRKNDQEQLNDSVVDGVGLTAFIGDLEDACQNGDWEKANALAAHTFVASDYSRGVLDALVELALQDTDRNVLFTFHLLRAFQFQGIKGDNWTYTKCLLDYLAGSTFPEPHDFCEQTPEDVKDQIIESGDLTLFSAVE</sequence>
<organism evidence="1">
    <name type="scientific">marine metagenome</name>
    <dbReference type="NCBI Taxonomy" id="408172"/>
    <lineage>
        <taxon>unclassified sequences</taxon>
        <taxon>metagenomes</taxon>
        <taxon>ecological metagenomes</taxon>
    </lineage>
</organism>
<gene>
    <name evidence="1" type="ORF">METZ01_LOCUS23588</name>
</gene>
<dbReference type="AlphaFoldDB" id="A0A381PVQ5"/>
<reference evidence="1" key="1">
    <citation type="submission" date="2018-05" db="EMBL/GenBank/DDBJ databases">
        <authorList>
            <person name="Lanie J.A."/>
            <person name="Ng W.-L."/>
            <person name="Kazmierczak K.M."/>
            <person name="Andrzejewski T.M."/>
            <person name="Davidsen T.M."/>
            <person name="Wayne K.J."/>
            <person name="Tettelin H."/>
            <person name="Glass J.I."/>
            <person name="Rusch D."/>
            <person name="Podicherti R."/>
            <person name="Tsui H.-C.T."/>
            <person name="Winkler M.E."/>
        </authorList>
    </citation>
    <scope>NUCLEOTIDE SEQUENCE</scope>
</reference>
<accession>A0A381PVQ5</accession>
<evidence type="ECO:0000313" key="1">
    <source>
        <dbReference type="EMBL" id="SUZ70734.1"/>
    </source>
</evidence>
<feature type="non-terminal residue" evidence="1">
    <location>
        <position position="227"/>
    </location>
</feature>